<name>K6ZXJ5_9ALTE</name>
<dbReference type="RefSeq" id="WP_007643855.1">
    <property type="nucleotide sequence ID" value="NC_020514.1"/>
</dbReference>
<reference evidence="2 3" key="1">
    <citation type="journal article" date="2013" name="Genome Announc.">
        <title>Complete Genome Sequence of Glaciecola psychrophila Strain 170T.</title>
        <authorList>
            <person name="Yin J."/>
            <person name="Chen J."/>
            <person name="Liu G."/>
            <person name="Yu Y."/>
            <person name="Song L."/>
            <person name="Wang X."/>
            <person name="Qu X."/>
        </authorList>
    </citation>
    <scope>NUCLEOTIDE SEQUENCE [LARGE SCALE GENOMIC DNA]</scope>
    <source>
        <strain evidence="2 3">170</strain>
    </source>
</reference>
<dbReference type="NCBIfam" id="TIGR02532">
    <property type="entry name" value="IV_pilin_GFxxxE"/>
    <property type="match status" value="1"/>
</dbReference>
<dbReference type="AlphaFoldDB" id="K6ZXJ5"/>
<dbReference type="OrthoDB" id="5296662at2"/>
<evidence type="ECO:0000313" key="2">
    <source>
        <dbReference type="EMBL" id="AGH43798.1"/>
    </source>
</evidence>
<protein>
    <submittedName>
        <fullName evidence="2">Prepilin-type cleavage/methylation-like protein</fullName>
    </submittedName>
</protein>
<dbReference type="eggNOG" id="COG4966">
    <property type="taxonomic scope" value="Bacteria"/>
</dbReference>
<organism evidence="2 3">
    <name type="scientific">Paraglaciecola psychrophila 170</name>
    <dbReference type="NCBI Taxonomy" id="1129794"/>
    <lineage>
        <taxon>Bacteria</taxon>
        <taxon>Pseudomonadati</taxon>
        <taxon>Pseudomonadota</taxon>
        <taxon>Gammaproteobacteria</taxon>
        <taxon>Alteromonadales</taxon>
        <taxon>Alteromonadaceae</taxon>
        <taxon>Paraglaciecola</taxon>
    </lineage>
</organism>
<dbReference type="KEGG" id="gps:C427_1689"/>
<dbReference type="STRING" id="1129794.C427_1689"/>
<dbReference type="EMBL" id="CP003837">
    <property type="protein sequence ID" value="AGH43798.1"/>
    <property type="molecule type" value="Genomic_DNA"/>
</dbReference>
<dbReference type="PATRIC" id="fig|1129794.4.peg.1673"/>
<gene>
    <name evidence="2" type="primary">pilW</name>
    <name evidence="2" type="ORF">C427_1689</name>
</gene>
<dbReference type="HOGENOM" id="CLU_989165_0_0_6"/>
<dbReference type="GO" id="GO:0043683">
    <property type="term" value="P:type IV pilus assembly"/>
    <property type="evidence" value="ECO:0007669"/>
    <property type="project" value="InterPro"/>
</dbReference>
<evidence type="ECO:0000256" key="1">
    <source>
        <dbReference type="SAM" id="Phobius"/>
    </source>
</evidence>
<dbReference type="Proteomes" id="UP000011864">
    <property type="component" value="Chromosome"/>
</dbReference>
<dbReference type="Pfam" id="PF16074">
    <property type="entry name" value="PilW"/>
    <property type="match status" value="1"/>
</dbReference>
<dbReference type="InterPro" id="IPR032092">
    <property type="entry name" value="PilW"/>
</dbReference>
<evidence type="ECO:0000313" key="3">
    <source>
        <dbReference type="Proteomes" id="UP000011864"/>
    </source>
</evidence>
<keyword evidence="1" id="KW-0472">Membrane</keyword>
<accession>K6ZXJ5</accession>
<dbReference type="InterPro" id="IPR012902">
    <property type="entry name" value="N_methyl_site"/>
</dbReference>
<dbReference type="Pfam" id="PF07963">
    <property type="entry name" value="N_methyl"/>
    <property type="match status" value="1"/>
</dbReference>
<feature type="transmembrane region" description="Helical" evidence="1">
    <location>
        <begin position="12"/>
        <end position="38"/>
    </location>
</feature>
<sequence>MNVFSRQRTQQGGFSLIELMISLTLGLILSSAVVQVMISNNSTERLNRSIASAQENGRFIIARLRNDLVMTGRYDLLRPELNKDVDIVVEGAFVHNNPIPVVGDFSNGLTKGVIEGAGTASDTLMVALQAPQDCRGATHGYVDEEFMVVNEYFLEGTSLKCRGFDGRVLRGLKVAVDDDKAYSLLDDVVSFQVQYGVTDNLASQDNSARPVKFIEADLLGAAKAAGSLVVAIRIALLLKADSDVLISPVSKFKLLNEDPIQPSEERLYKQFETTITLRNSKNFARSRNI</sequence>
<keyword evidence="3" id="KW-1185">Reference proteome</keyword>
<proteinExistence type="predicted"/>
<dbReference type="PROSITE" id="PS00409">
    <property type="entry name" value="PROKAR_NTER_METHYL"/>
    <property type="match status" value="1"/>
</dbReference>
<keyword evidence="1" id="KW-0812">Transmembrane</keyword>
<keyword evidence="1" id="KW-1133">Transmembrane helix</keyword>